<dbReference type="InterPro" id="IPR047111">
    <property type="entry name" value="YbaP-like"/>
</dbReference>
<organism evidence="1 2">
    <name type="scientific">Ignatzschineria rhizosphaerae</name>
    <dbReference type="NCBI Taxonomy" id="2923279"/>
    <lineage>
        <taxon>Bacteria</taxon>
        <taxon>Pseudomonadati</taxon>
        <taxon>Pseudomonadota</taxon>
        <taxon>Gammaproteobacteria</taxon>
        <taxon>Cardiobacteriales</taxon>
        <taxon>Ignatzschineriaceae</taxon>
        <taxon>Ignatzschineria</taxon>
    </lineage>
</organism>
<protein>
    <submittedName>
        <fullName evidence="1">TraB/GumN family protein</fullName>
    </submittedName>
</protein>
<dbReference type="Proteomes" id="UP000829542">
    <property type="component" value="Chromosome"/>
</dbReference>
<dbReference type="PANTHER" id="PTHR40590">
    <property type="entry name" value="CYTOPLASMIC PROTEIN-RELATED"/>
    <property type="match status" value="1"/>
</dbReference>
<name>A0ABY3X7I1_9GAMM</name>
<dbReference type="RefSeq" id="WP_242152918.1">
    <property type="nucleotide sequence ID" value="NZ_CP093379.1"/>
</dbReference>
<evidence type="ECO:0000313" key="2">
    <source>
        <dbReference type="Proteomes" id="UP000829542"/>
    </source>
</evidence>
<dbReference type="InterPro" id="IPR002816">
    <property type="entry name" value="TraB/PrgY/GumN_fam"/>
</dbReference>
<evidence type="ECO:0000313" key="1">
    <source>
        <dbReference type="EMBL" id="UNM97427.1"/>
    </source>
</evidence>
<dbReference type="PANTHER" id="PTHR40590:SF1">
    <property type="entry name" value="CYTOPLASMIC PROTEIN"/>
    <property type="match status" value="1"/>
</dbReference>
<proteinExistence type="predicted"/>
<keyword evidence="2" id="KW-1185">Reference proteome</keyword>
<accession>A0ABY3X7I1</accession>
<dbReference type="Pfam" id="PF01963">
    <property type="entry name" value="TraB_PrgY_gumN"/>
    <property type="match status" value="1"/>
</dbReference>
<dbReference type="CDD" id="cd14789">
    <property type="entry name" value="Tiki"/>
    <property type="match status" value="1"/>
</dbReference>
<reference evidence="1 2" key="1">
    <citation type="submission" date="2022-03" db="EMBL/GenBank/DDBJ databases">
        <title>Ignatzschineria rhizosphaerae HR5S32.</title>
        <authorList>
            <person name="Sun J.Q."/>
            <person name="Feng J.Y."/>
        </authorList>
    </citation>
    <scope>NUCLEOTIDE SEQUENCE [LARGE SCALE GENOMIC DNA]</scope>
    <source>
        <strain evidence="1 2">HR5S32</strain>
    </source>
</reference>
<dbReference type="EMBL" id="CP093379">
    <property type="protein sequence ID" value="UNM97427.1"/>
    <property type="molecule type" value="Genomic_DNA"/>
</dbReference>
<sequence length="329" mass="37642">MSVIRKIQARFRSLFMAGLLLVMAIIMPTYAEKTPISNPDASFLWKISYEGKDVGALLGTVHIGTKESAISDQAALLIDQSTHLVTEIQIVFPSIQDEQRIYSQAIFSAFKPETRTIEERFTPQYAEGVRDALRKQRIVLLAQQDQLSNEFILMMMMLDIGKEYHADFGMEKLLRTYISGKTIENVGLEEIGESLEYYVEASKPLSKIMIEAWLDNQALLQGLNKDLIQSYEKNDIEEFTQVMNQMEGISLHADENEADIAHYYDVLLFNRNKAWLKTLSPLLKENAKTENFHFIAVGAFHLLSDEGMVELLREEGFELTPLFDKRELD</sequence>
<gene>
    <name evidence="1" type="ORF">MMG00_06175</name>
</gene>